<name>A0ACB8A7H5_9AGAM</name>
<dbReference type="EMBL" id="MU267773">
    <property type="protein sequence ID" value="KAH7909200.1"/>
    <property type="molecule type" value="Genomic_DNA"/>
</dbReference>
<evidence type="ECO:0000313" key="1">
    <source>
        <dbReference type="EMBL" id="KAH7909200.1"/>
    </source>
</evidence>
<protein>
    <submittedName>
        <fullName evidence="1">Uncharacterized protein</fullName>
    </submittedName>
</protein>
<evidence type="ECO:0000313" key="2">
    <source>
        <dbReference type="Proteomes" id="UP000790377"/>
    </source>
</evidence>
<keyword evidence="2" id="KW-1185">Reference proteome</keyword>
<proteinExistence type="predicted"/>
<gene>
    <name evidence="1" type="ORF">BJ138DRAFT_1155905</name>
</gene>
<comment type="caution">
    <text evidence="1">The sequence shown here is derived from an EMBL/GenBank/DDBJ whole genome shotgun (WGS) entry which is preliminary data.</text>
</comment>
<organism evidence="1 2">
    <name type="scientific">Hygrophoropsis aurantiaca</name>
    <dbReference type="NCBI Taxonomy" id="72124"/>
    <lineage>
        <taxon>Eukaryota</taxon>
        <taxon>Fungi</taxon>
        <taxon>Dikarya</taxon>
        <taxon>Basidiomycota</taxon>
        <taxon>Agaricomycotina</taxon>
        <taxon>Agaricomycetes</taxon>
        <taxon>Agaricomycetidae</taxon>
        <taxon>Boletales</taxon>
        <taxon>Coniophorineae</taxon>
        <taxon>Hygrophoropsidaceae</taxon>
        <taxon>Hygrophoropsis</taxon>
    </lineage>
</organism>
<accession>A0ACB8A7H5</accession>
<reference evidence="1" key="1">
    <citation type="journal article" date="2021" name="New Phytol.">
        <title>Evolutionary innovations through gain and loss of genes in the ectomycorrhizal Boletales.</title>
        <authorList>
            <person name="Wu G."/>
            <person name="Miyauchi S."/>
            <person name="Morin E."/>
            <person name="Kuo A."/>
            <person name="Drula E."/>
            <person name="Varga T."/>
            <person name="Kohler A."/>
            <person name="Feng B."/>
            <person name="Cao Y."/>
            <person name="Lipzen A."/>
            <person name="Daum C."/>
            <person name="Hundley H."/>
            <person name="Pangilinan J."/>
            <person name="Johnson J."/>
            <person name="Barry K."/>
            <person name="LaButti K."/>
            <person name="Ng V."/>
            <person name="Ahrendt S."/>
            <person name="Min B."/>
            <person name="Choi I.G."/>
            <person name="Park H."/>
            <person name="Plett J.M."/>
            <person name="Magnuson J."/>
            <person name="Spatafora J.W."/>
            <person name="Nagy L.G."/>
            <person name="Henrissat B."/>
            <person name="Grigoriev I.V."/>
            <person name="Yang Z.L."/>
            <person name="Xu J."/>
            <person name="Martin F.M."/>
        </authorList>
    </citation>
    <scope>NUCLEOTIDE SEQUENCE</scope>
    <source>
        <strain evidence="1">ATCC 28755</strain>
    </source>
</reference>
<sequence>MNVARDVCDILRWAIVLVLVLVVVVDVDAEVEMEAYDSIWYIDISDGYVCVILLSRASAAFDLFSLSTSSFIPGLDRWSVDSISGT</sequence>
<dbReference type="Proteomes" id="UP000790377">
    <property type="component" value="Unassembled WGS sequence"/>
</dbReference>